<gene>
    <name evidence="5" type="ORF">LZC95_27660</name>
</gene>
<accession>A0ABZ2JUT7</accession>
<dbReference type="InterPro" id="IPR050204">
    <property type="entry name" value="AraC_XylS_family_regulators"/>
</dbReference>
<proteinExistence type="predicted"/>
<dbReference type="InterPro" id="IPR018060">
    <property type="entry name" value="HTH_AraC"/>
</dbReference>
<feature type="domain" description="HTH araC/xylS-type" evidence="4">
    <location>
        <begin position="183"/>
        <end position="286"/>
    </location>
</feature>
<dbReference type="PROSITE" id="PS01124">
    <property type="entry name" value="HTH_ARAC_FAMILY_2"/>
    <property type="match status" value="1"/>
</dbReference>
<dbReference type="PANTHER" id="PTHR46796">
    <property type="entry name" value="HTH-TYPE TRANSCRIPTIONAL ACTIVATOR RHAS-RELATED"/>
    <property type="match status" value="1"/>
</dbReference>
<evidence type="ECO:0000256" key="2">
    <source>
        <dbReference type="ARBA" id="ARBA00023125"/>
    </source>
</evidence>
<reference evidence="5 6" key="1">
    <citation type="submission" date="2021-12" db="EMBL/GenBank/DDBJ databases">
        <title>Discovery of the Pendulisporaceae a myxobacterial family with distinct sporulation behavior and unique specialized metabolism.</title>
        <authorList>
            <person name="Garcia R."/>
            <person name="Popoff A."/>
            <person name="Bader C.D."/>
            <person name="Loehr J."/>
            <person name="Walesch S."/>
            <person name="Walt C."/>
            <person name="Boldt J."/>
            <person name="Bunk B."/>
            <person name="Haeckl F.J.F.P.J."/>
            <person name="Gunesch A.P."/>
            <person name="Birkelbach J."/>
            <person name="Nuebel U."/>
            <person name="Pietschmann T."/>
            <person name="Bach T."/>
            <person name="Mueller R."/>
        </authorList>
    </citation>
    <scope>NUCLEOTIDE SEQUENCE [LARGE SCALE GENOMIC DNA]</scope>
    <source>
        <strain evidence="5 6">MSr12523</strain>
    </source>
</reference>
<evidence type="ECO:0000313" key="6">
    <source>
        <dbReference type="Proteomes" id="UP001379533"/>
    </source>
</evidence>
<evidence type="ECO:0000259" key="4">
    <source>
        <dbReference type="PROSITE" id="PS01124"/>
    </source>
</evidence>
<sequence>MRGAEPVLPFEVFPVRSFLPGEEGGHSMRYRVCKPSPPLRGIVDYLWYLSDVPDHARERIVPSGTIELVINLQEDEFRIYGFEPAGEVCHRFPGAMVSGCYGTSFGIDTREHASVMGVHFRPGGVGGLLGAPPGELADAHVGLDALWGARAIELRERLCAAADSYQRFRILEGALFARLRRSRAVRDSVRSSLSCLDRPEVEIGEITRTLGLSRRRFIEIFTEDVGMTPKRYSRVRRFQRALALTMQSPRPKWSRVALECGYFDQAHLCRDWVELTGVSPGEFLALRRTHVKENHVALSDAG</sequence>
<dbReference type="InterPro" id="IPR046532">
    <property type="entry name" value="DUF6597"/>
</dbReference>
<keyword evidence="2" id="KW-0238">DNA-binding</keyword>
<dbReference type="Gene3D" id="1.10.10.60">
    <property type="entry name" value="Homeodomain-like"/>
    <property type="match status" value="1"/>
</dbReference>
<name>A0ABZ2JUT7_9BACT</name>
<evidence type="ECO:0000313" key="5">
    <source>
        <dbReference type="EMBL" id="WXA90226.1"/>
    </source>
</evidence>
<evidence type="ECO:0000256" key="3">
    <source>
        <dbReference type="ARBA" id="ARBA00023163"/>
    </source>
</evidence>
<evidence type="ECO:0000256" key="1">
    <source>
        <dbReference type="ARBA" id="ARBA00023015"/>
    </source>
</evidence>
<keyword evidence="3" id="KW-0804">Transcription</keyword>
<dbReference type="Pfam" id="PF12833">
    <property type="entry name" value="HTH_18"/>
    <property type="match status" value="1"/>
</dbReference>
<dbReference type="EMBL" id="CP089982">
    <property type="protein sequence ID" value="WXA90226.1"/>
    <property type="molecule type" value="Genomic_DNA"/>
</dbReference>
<dbReference type="SMART" id="SM00342">
    <property type="entry name" value="HTH_ARAC"/>
    <property type="match status" value="1"/>
</dbReference>
<dbReference type="Proteomes" id="UP001379533">
    <property type="component" value="Chromosome"/>
</dbReference>
<organism evidence="5 6">
    <name type="scientific">Pendulispora brunnea</name>
    <dbReference type="NCBI Taxonomy" id="2905690"/>
    <lineage>
        <taxon>Bacteria</taxon>
        <taxon>Pseudomonadati</taxon>
        <taxon>Myxococcota</taxon>
        <taxon>Myxococcia</taxon>
        <taxon>Myxococcales</taxon>
        <taxon>Sorangiineae</taxon>
        <taxon>Pendulisporaceae</taxon>
        <taxon>Pendulispora</taxon>
    </lineage>
</organism>
<keyword evidence="1" id="KW-0805">Transcription regulation</keyword>
<dbReference type="RefSeq" id="WP_394840839.1">
    <property type="nucleotide sequence ID" value="NZ_CP089982.1"/>
</dbReference>
<dbReference type="Pfam" id="PF20240">
    <property type="entry name" value="DUF6597"/>
    <property type="match status" value="1"/>
</dbReference>
<keyword evidence="6" id="KW-1185">Reference proteome</keyword>
<protein>
    <submittedName>
        <fullName evidence="5">AraC family transcriptional regulator</fullName>
    </submittedName>
</protein>